<organism evidence="1 2">
    <name type="scientific">Cardiocondyla obscurior</name>
    <dbReference type="NCBI Taxonomy" id="286306"/>
    <lineage>
        <taxon>Eukaryota</taxon>
        <taxon>Metazoa</taxon>
        <taxon>Ecdysozoa</taxon>
        <taxon>Arthropoda</taxon>
        <taxon>Hexapoda</taxon>
        <taxon>Insecta</taxon>
        <taxon>Pterygota</taxon>
        <taxon>Neoptera</taxon>
        <taxon>Endopterygota</taxon>
        <taxon>Hymenoptera</taxon>
        <taxon>Apocrita</taxon>
        <taxon>Aculeata</taxon>
        <taxon>Formicoidea</taxon>
        <taxon>Formicidae</taxon>
        <taxon>Myrmicinae</taxon>
        <taxon>Cardiocondyla</taxon>
    </lineage>
</organism>
<evidence type="ECO:0000313" key="2">
    <source>
        <dbReference type="Proteomes" id="UP001430953"/>
    </source>
</evidence>
<comment type="caution">
    <text evidence="1">The sequence shown here is derived from an EMBL/GenBank/DDBJ whole genome shotgun (WGS) entry which is preliminary data.</text>
</comment>
<keyword evidence="2" id="KW-1185">Reference proteome</keyword>
<accession>A0AAW2FWD5</accession>
<name>A0AAW2FWD5_9HYME</name>
<gene>
    <name evidence="1" type="ORF">PUN28_009116</name>
</gene>
<dbReference type="AlphaFoldDB" id="A0AAW2FWD5"/>
<protein>
    <submittedName>
        <fullName evidence="1">Uncharacterized protein</fullName>
    </submittedName>
</protein>
<proteinExistence type="predicted"/>
<sequence length="84" mass="9568">MLRRHHLDTAGVFVALNIPRRKFVLVQDLVISSNCCLKPRIPSSKTRGSVSKCKNVEITGIRISAQYYFKRTYLFNEIAGPCKL</sequence>
<dbReference type="EMBL" id="JADYXP020000008">
    <property type="protein sequence ID" value="KAL0118242.1"/>
    <property type="molecule type" value="Genomic_DNA"/>
</dbReference>
<reference evidence="1 2" key="1">
    <citation type="submission" date="2023-03" db="EMBL/GenBank/DDBJ databases">
        <title>High recombination rates correlate with genetic variation in Cardiocondyla obscurior ants.</title>
        <authorList>
            <person name="Errbii M."/>
        </authorList>
    </citation>
    <scope>NUCLEOTIDE SEQUENCE [LARGE SCALE GENOMIC DNA]</scope>
    <source>
        <strain evidence="1">Alpha-2009</strain>
        <tissue evidence="1">Whole body</tissue>
    </source>
</reference>
<evidence type="ECO:0000313" key="1">
    <source>
        <dbReference type="EMBL" id="KAL0118242.1"/>
    </source>
</evidence>
<dbReference type="Proteomes" id="UP001430953">
    <property type="component" value="Unassembled WGS sequence"/>
</dbReference>